<dbReference type="OrthoDB" id="10640290at2759"/>
<keyword evidence="2" id="KW-1185">Reference proteome</keyword>
<sequence length="106" mass="12132">MTKKKVHRDELELERLRCRRRAGDRERRLTGERRRGEIYYLLLIRGGERRHMGGGGIILRGGLNLRGKGRWVRTAEAVISWPSICPLPPSMYFRALTASSAPSNST</sequence>
<proteinExistence type="predicted"/>
<dbReference type="AlphaFoldDB" id="A0A8C5R3H4"/>
<organism evidence="1 2">
    <name type="scientific">Leptobrachium leishanense</name>
    <name type="common">Leishan spiny toad</name>
    <dbReference type="NCBI Taxonomy" id="445787"/>
    <lineage>
        <taxon>Eukaryota</taxon>
        <taxon>Metazoa</taxon>
        <taxon>Chordata</taxon>
        <taxon>Craniata</taxon>
        <taxon>Vertebrata</taxon>
        <taxon>Euteleostomi</taxon>
        <taxon>Amphibia</taxon>
        <taxon>Batrachia</taxon>
        <taxon>Anura</taxon>
        <taxon>Pelobatoidea</taxon>
        <taxon>Megophryidae</taxon>
        <taxon>Leptobrachium</taxon>
    </lineage>
</organism>
<reference evidence="1" key="2">
    <citation type="submission" date="2025-09" db="UniProtKB">
        <authorList>
            <consortium name="Ensembl"/>
        </authorList>
    </citation>
    <scope>IDENTIFICATION</scope>
</reference>
<dbReference type="Proteomes" id="UP000694569">
    <property type="component" value="Unplaced"/>
</dbReference>
<evidence type="ECO:0000313" key="1">
    <source>
        <dbReference type="Ensembl" id="ENSLLEP00000047126.1"/>
    </source>
</evidence>
<protein>
    <submittedName>
        <fullName evidence="1">Uncharacterized protein</fullName>
    </submittedName>
</protein>
<accession>A0A8C5R3H4</accession>
<reference evidence="1" key="1">
    <citation type="submission" date="2025-08" db="UniProtKB">
        <authorList>
            <consortium name="Ensembl"/>
        </authorList>
    </citation>
    <scope>IDENTIFICATION</scope>
</reference>
<name>A0A8C5R3H4_9ANUR</name>
<evidence type="ECO:0000313" key="2">
    <source>
        <dbReference type="Proteomes" id="UP000694569"/>
    </source>
</evidence>
<dbReference type="Ensembl" id="ENSLLET00000048981.1">
    <property type="protein sequence ID" value="ENSLLEP00000047126.1"/>
    <property type="gene ID" value="ENSLLEG00000029800.1"/>
</dbReference>